<comment type="subcellular location">
    <subcellularLocation>
        <location evidence="1">Membrane</location>
    </subcellularLocation>
</comment>
<dbReference type="InterPro" id="IPR036286">
    <property type="entry name" value="LexA/Signal_pep-like_sf"/>
</dbReference>
<feature type="region of interest" description="Disordered" evidence="5">
    <location>
        <begin position="1"/>
        <end position="61"/>
    </location>
</feature>
<dbReference type="InterPro" id="IPR001733">
    <property type="entry name" value="Peptidase_S26B"/>
</dbReference>
<dbReference type="SUPFAM" id="SSF51306">
    <property type="entry name" value="LexA/Signal peptidase"/>
    <property type="match status" value="1"/>
</dbReference>
<dbReference type="InterPro" id="IPR019533">
    <property type="entry name" value="Peptidase_S26"/>
</dbReference>
<dbReference type="CDD" id="cd06530">
    <property type="entry name" value="S26_SPase_I"/>
    <property type="match status" value="1"/>
</dbReference>
<evidence type="ECO:0000256" key="6">
    <source>
        <dbReference type="SAM" id="Phobius"/>
    </source>
</evidence>
<dbReference type="PATRIC" id="fig|931277.6.peg.1683"/>
<feature type="transmembrane region" description="Helical" evidence="6">
    <location>
        <begin position="82"/>
        <end position="103"/>
    </location>
</feature>
<comment type="caution">
    <text evidence="7">The sequence shown here is derived from an EMBL/GenBank/DDBJ whole genome shotgun (WGS) entry which is preliminary data.</text>
</comment>
<keyword evidence="3 6" id="KW-1133">Transmembrane helix</keyword>
<keyword evidence="2 6" id="KW-0812">Transmembrane</keyword>
<dbReference type="eggNOG" id="arCOG01739">
    <property type="taxonomic scope" value="Archaea"/>
</dbReference>
<dbReference type="RefSeq" id="WP_004053894.1">
    <property type="nucleotide sequence ID" value="NZ_AOMC01000109.1"/>
</dbReference>
<reference evidence="7 8" key="1">
    <citation type="journal article" date="2014" name="PLoS Genet.">
        <title>Phylogenetically driven sequencing of extremely halophilic archaea reveals strategies for static and dynamic osmo-response.</title>
        <authorList>
            <person name="Becker E.A."/>
            <person name="Seitzer P.M."/>
            <person name="Tritt A."/>
            <person name="Larsen D."/>
            <person name="Krusor M."/>
            <person name="Yao A.I."/>
            <person name="Wu D."/>
            <person name="Madern D."/>
            <person name="Eisen J.A."/>
            <person name="Darling A.E."/>
            <person name="Facciotti M.T."/>
        </authorList>
    </citation>
    <scope>NUCLEOTIDE SEQUENCE [LARGE SCALE GENOMIC DNA]</scope>
    <source>
        <strain evidence="7 8">DSM 1307</strain>
    </source>
</reference>
<keyword evidence="8" id="KW-1185">Reference proteome</keyword>
<dbReference type="AlphaFoldDB" id="M0MG34"/>
<protein>
    <submittedName>
        <fullName evidence="7">Signal peptidase I-like protein</fullName>
    </submittedName>
</protein>
<evidence type="ECO:0000256" key="1">
    <source>
        <dbReference type="ARBA" id="ARBA00004370"/>
    </source>
</evidence>
<gene>
    <name evidence="7" type="ORF">C448_08594</name>
</gene>
<organism evidence="7 8">
    <name type="scientific">Halococcus morrhuae DSM 1307</name>
    <dbReference type="NCBI Taxonomy" id="931277"/>
    <lineage>
        <taxon>Archaea</taxon>
        <taxon>Methanobacteriati</taxon>
        <taxon>Methanobacteriota</taxon>
        <taxon>Stenosarchaea group</taxon>
        <taxon>Halobacteria</taxon>
        <taxon>Halobacteriales</taxon>
        <taxon>Halococcaceae</taxon>
        <taxon>Halococcus</taxon>
    </lineage>
</organism>
<dbReference type="PANTHER" id="PTHR10806">
    <property type="entry name" value="SIGNAL PEPTIDASE COMPLEX CATALYTIC SUBUNIT SEC11"/>
    <property type="match status" value="1"/>
</dbReference>
<evidence type="ECO:0000256" key="2">
    <source>
        <dbReference type="ARBA" id="ARBA00022692"/>
    </source>
</evidence>
<evidence type="ECO:0000256" key="3">
    <source>
        <dbReference type="ARBA" id="ARBA00022989"/>
    </source>
</evidence>
<dbReference type="Proteomes" id="UP000011568">
    <property type="component" value="Unassembled WGS sequence"/>
</dbReference>
<dbReference type="GO" id="GO:0004252">
    <property type="term" value="F:serine-type endopeptidase activity"/>
    <property type="evidence" value="ECO:0007669"/>
    <property type="project" value="InterPro"/>
</dbReference>
<evidence type="ECO:0000313" key="7">
    <source>
        <dbReference type="EMBL" id="EMA44318.1"/>
    </source>
</evidence>
<sequence length="320" mass="33499">MDSGDGDEGWPGRWDDREPDSGTDETTDSSANPGDETGARDDGSVSGGDDPNTGDSAGGGPLARVRWFMNTDEEWVAFVREVLSSVAVVAIVGLLLFAISGLWPPMVAIESPSMEPHMERGDLVFLMEEHRFPGGAAYNGTGVVPYQAGAAADYKEFSEYGDVIVYQPDGSTQKTPIIHRARFWVNDSENWFDEANEEYLGGADSCEELANCPAPHAGFVTKGDNNGLYDQVDTGDGPISSPVKSDWVTGTAELRIPWLGQIRLLFGTVGTGDLASPAGSVSAANAAAPESSAGATSWQVNSTAVGVGTGIGVENSTLGG</sequence>
<dbReference type="GO" id="GO:0016020">
    <property type="term" value="C:membrane"/>
    <property type="evidence" value="ECO:0007669"/>
    <property type="project" value="UniProtKB-SubCell"/>
</dbReference>
<evidence type="ECO:0000256" key="4">
    <source>
        <dbReference type="ARBA" id="ARBA00023136"/>
    </source>
</evidence>
<dbReference type="PANTHER" id="PTHR10806:SF6">
    <property type="entry name" value="SIGNAL PEPTIDASE COMPLEX CATALYTIC SUBUNIT SEC11"/>
    <property type="match status" value="1"/>
</dbReference>
<dbReference type="STRING" id="931277.C448_08594"/>
<dbReference type="EMBL" id="AOMC01000109">
    <property type="protein sequence ID" value="EMA44318.1"/>
    <property type="molecule type" value="Genomic_DNA"/>
</dbReference>
<name>M0MG34_HALMO</name>
<dbReference type="OrthoDB" id="4822at2157"/>
<accession>M0MG34</accession>
<evidence type="ECO:0000313" key="8">
    <source>
        <dbReference type="Proteomes" id="UP000011568"/>
    </source>
</evidence>
<keyword evidence="4 6" id="KW-0472">Membrane</keyword>
<proteinExistence type="predicted"/>
<evidence type="ECO:0000256" key="5">
    <source>
        <dbReference type="SAM" id="MobiDB-lite"/>
    </source>
</evidence>
<dbReference type="GO" id="GO:0006465">
    <property type="term" value="P:signal peptide processing"/>
    <property type="evidence" value="ECO:0007669"/>
    <property type="project" value="InterPro"/>
</dbReference>